<proteinExistence type="inferred from homology"/>
<evidence type="ECO:0000313" key="4">
    <source>
        <dbReference type="EMBL" id="NEY83159.1"/>
    </source>
</evidence>
<feature type="domain" description="LXG" evidence="2">
    <location>
        <begin position="1"/>
        <end position="248"/>
    </location>
</feature>
<dbReference type="EMBL" id="JAAIWN010000085">
    <property type="protein sequence ID" value="NEY83159.1"/>
    <property type="molecule type" value="Genomic_DNA"/>
</dbReference>
<protein>
    <submittedName>
        <fullName evidence="3">LXG domain-containing protein</fullName>
    </submittedName>
</protein>
<comment type="similarity">
    <text evidence="1">In the N-terminal section; belongs to the LXG family.</text>
</comment>
<accession>A0A6B3VYG6</accession>
<dbReference type="EMBL" id="JACEIO010000082">
    <property type="protein sequence ID" value="MBA4538804.1"/>
    <property type="molecule type" value="Genomic_DNA"/>
</dbReference>
<evidence type="ECO:0000313" key="3">
    <source>
        <dbReference type="EMBL" id="MBA4538804.1"/>
    </source>
</evidence>
<reference evidence="4 5" key="1">
    <citation type="submission" date="2020-02" db="EMBL/GenBank/DDBJ databases">
        <title>Bacillus aquiflavi sp. nov., isolated from yellow water of strong flavor Chinese baijiu in Yibin region of China.</title>
        <authorList>
            <person name="Xie J."/>
        </authorList>
    </citation>
    <scope>NUCLEOTIDE SEQUENCE [LARGE SCALE GENOMIC DNA]</scope>
    <source>
        <strain evidence="4 5">3H-10</strain>
    </source>
</reference>
<comment type="caution">
    <text evidence="4">The sequence shown here is derived from an EMBL/GenBank/DDBJ whole genome shotgun (WGS) entry which is preliminary data.</text>
</comment>
<gene>
    <name evidence="4" type="ORF">G4D64_17075</name>
    <name evidence="3" type="ORF">H1Z61_17150</name>
</gene>
<name>A0A6B3VYG6_9BACI</name>
<reference evidence="3 6" key="2">
    <citation type="submission" date="2020-07" db="EMBL/GenBank/DDBJ databases">
        <authorList>
            <person name="Feng H."/>
        </authorList>
    </citation>
    <scope>NUCLEOTIDE SEQUENCE [LARGE SCALE GENOMIC DNA]</scope>
    <source>
        <strain evidence="3">S-12</strain>
        <strain evidence="6">s-12</strain>
    </source>
</reference>
<dbReference type="InterPro" id="IPR006829">
    <property type="entry name" value="LXG_dom"/>
</dbReference>
<dbReference type="Pfam" id="PF04740">
    <property type="entry name" value="LXG"/>
    <property type="match status" value="1"/>
</dbReference>
<dbReference type="Proteomes" id="UP000472971">
    <property type="component" value="Unassembled WGS sequence"/>
</dbReference>
<keyword evidence="5" id="KW-1185">Reference proteome</keyword>
<dbReference type="Proteomes" id="UP000570010">
    <property type="component" value="Unassembled WGS sequence"/>
</dbReference>
<dbReference type="PROSITE" id="PS51756">
    <property type="entry name" value="LXG"/>
    <property type="match status" value="1"/>
</dbReference>
<evidence type="ECO:0000259" key="2">
    <source>
        <dbReference type="PROSITE" id="PS51756"/>
    </source>
</evidence>
<evidence type="ECO:0000256" key="1">
    <source>
        <dbReference type="ARBA" id="ARBA00034117"/>
    </source>
</evidence>
<organism evidence="4 5">
    <name type="scientific">Bacillus aquiflavi</name>
    <dbReference type="NCBI Taxonomy" id="2672567"/>
    <lineage>
        <taxon>Bacteria</taxon>
        <taxon>Bacillati</taxon>
        <taxon>Bacillota</taxon>
        <taxon>Bacilli</taxon>
        <taxon>Bacillales</taxon>
        <taxon>Bacillaceae</taxon>
        <taxon>Bacillus</taxon>
    </lineage>
</organism>
<sequence length="530" mass="58689">MKVLDVQAFHEGINKSLERIQFLDEQLKQVQRGVEGIATSLNESLKGRTGYSIIMLFKEYHLPFVLFLTQFIVNYKQSLTAIQHALHEFEPAQNGFISESFLENDVEQGLRNLEITTTELIDEINGALDAISDIVHLPQIQNEELLFNMTLAKNQYKETIQQLYAFDQQQASSLEPLEKDIESMERFLSDLEGKFQLLESGFSRNNGLVELPEGLSLNDSKFRHKEIFATVDQVKDVTETEVEDTINTHDIFTYFSKLNQGLFFTDLSFIAGKLIITTSAFASGTLKIVYKGNPTMFQKFKGDYQFYLKADPTWTSRGNYASKFASTLRNFQKLETPSKNPALNYIQKRLSAYNGPAEFLKVQAGFSKEWHNIPIKKGSDFIGTVPDQVTLSVKDTMANKAMSKGWKGTAKAIPIAGHAITITANATEFVAPENENKSLAEKSGRFLAGAGADTFSVGAGAALGVRFGKAFGPKGMVIGALAGGLGGGIISMIPAISEGVRDLGEEIGRLAKQGFGKIKKAFKSIKSWFK</sequence>
<dbReference type="RefSeq" id="WP_163243560.1">
    <property type="nucleotide sequence ID" value="NZ_CP082780.1"/>
</dbReference>
<evidence type="ECO:0000313" key="5">
    <source>
        <dbReference type="Proteomes" id="UP000472971"/>
    </source>
</evidence>
<evidence type="ECO:0000313" key="6">
    <source>
        <dbReference type="Proteomes" id="UP000570010"/>
    </source>
</evidence>
<dbReference type="AlphaFoldDB" id="A0A6B3VYG6"/>